<evidence type="ECO:0000313" key="1">
    <source>
        <dbReference type="EMBL" id="ENN73444.1"/>
    </source>
</evidence>
<dbReference type="AlphaFoldDB" id="N6T059"/>
<proteinExistence type="predicted"/>
<sequence length="96" mass="10875">MVWSYVRPGCVVYQWDVKTRSIANKLDCSNASNSSKIVDFAWAKDVGTAHVLVSPCIGIKNDLLPEGWSESYQLRSLVGRALCRRHEGRSKFCRKQ</sequence>
<protein>
    <submittedName>
        <fullName evidence="1">Uncharacterized protein</fullName>
    </submittedName>
</protein>
<gene>
    <name evidence="1" type="ORF">YQE_09941</name>
</gene>
<dbReference type="HOGENOM" id="CLU_2361880_0_0_1"/>
<dbReference type="EMBL" id="KB741164">
    <property type="protein sequence ID" value="ENN73444.1"/>
    <property type="molecule type" value="Genomic_DNA"/>
</dbReference>
<reference evidence="1" key="1">
    <citation type="journal article" date="2013" name="Genome Biol.">
        <title>Draft genome of the mountain pine beetle, Dendroctonus ponderosae Hopkins, a major forest pest.</title>
        <authorList>
            <person name="Keeling C.I."/>
            <person name="Yuen M.M."/>
            <person name="Liao N.Y."/>
            <person name="Docking T.R."/>
            <person name="Chan S.K."/>
            <person name="Taylor G.A."/>
            <person name="Palmquist D.L."/>
            <person name="Jackman S.D."/>
            <person name="Nguyen A."/>
            <person name="Li M."/>
            <person name="Henderson H."/>
            <person name="Janes J.K."/>
            <person name="Zhao Y."/>
            <person name="Pandoh P."/>
            <person name="Moore R."/>
            <person name="Sperling F.A."/>
            <person name="Huber D.P."/>
            <person name="Birol I."/>
            <person name="Jones S.J."/>
            <person name="Bohlmann J."/>
        </authorList>
    </citation>
    <scope>NUCLEOTIDE SEQUENCE</scope>
</reference>
<name>N6T059_DENPD</name>
<feature type="non-terminal residue" evidence="1">
    <location>
        <position position="1"/>
    </location>
</feature>
<organism evidence="1">
    <name type="scientific">Dendroctonus ponderosae</name>
    <name type="common">Mountain pine beetle</name>
    <dbReference type="NCBI Taxonomy" id="77166"/>
    <lineage>
        <taxon>Eukaryota</taxon>
        <taxon>Metazoa</taxon>
        <taxon>Ecdysozoa</taxon>
        <taxon>Arthropoda</taxon>
        <taxon>Hexapoda</taxon>
        <taxon>Insecta</taxon>
        <taxon>Pterygota</taxon>
        <taxon>Neoptera</taxon>
        <taxon>Endopterygota</taxon>
        <taxon>Coleoptera</taxon>
        <taxon>Polyphaga</taxon>
        <taxon>Cucujiformia</taxon>
        <taxon>Curculionidae</taxon>
        <taxon>Scolytinae</taxon>
        <taxon>Dendroctonus</taxon>
    </lineage>
</organism>
<accession>N6T059</accession>